<comment type="similarity">
    <text evidence="12">In the C-terminal section; belongs to the eukaryotic GTase family.</text>
</comment>
<dbReference type="GO" id="GO:0004721">
    <property type="term" value="F:phosphoprotein phosphatase activity"/>
    <property type="evidence" value="ECO:0007669"/>
    <property type="project" value="UniProtKB-UniRule"/>
</dbReference>
<dbReference type="InterPro" id="IPR051029">
    <property type="entry name" value="mRNA_Capping_Enz/RNA_Phosphat"/>
</dbReference>
<feature type="region of interest" description="Disordered" evidence="16">
    <location>
        <begin position="206"/>
        <end position="235"/>
    </location>
</feature>
<organism evidence="19 20">
    <name type="scientific">Fasciola gigantica</name>
    <name type="common">Giant liver fluke</name>
    <dbReference type="NCBI Taxonomy" id="46835"/>
    <lineage>
        <taxon>Eukaryota</taxon>
        <taxon>Metazoa</taxon>
        <taxon>Spiralia</taxon>
        <taxon>Lophotrochozoa</taxon>
        <taxon>Platyhelminthes</taxon>
        <taxon>Trematoda</taxon>
        <taxon>Digenea</taxon>
        <taxon>Plagiorchiida</taxon>
        <taxon>Echinostomata</taxon>
        <taxon>Echinostomatoidea</taxon>
        <taxon>Fasciolidae</taxon>
        <taxon>Fasciola</taxon>
    </lineage>
</organism>
<feature type="binding site" evidence="15">
    <location>
        <begin position="564"/>
        <end position="566"/>
    </location>
    <ligand>
        <name>GTP</name>
        <dbReference type="ChEBI" id="CHEBI:37565"/>
    </ligand>
</feature>
<dbReference type="CDD" id="cd07895">
    <property type="entry name" value="Adenylation_mRNA_capping"/>
    <property type="match status" value="1"/>
</dbReference>
<evidence type="ECO:0000256" key="9">
    <source>
        <dbReference type="ARBA" id="ARBA00023134"/>
    </source>
</evidence>
<dbReference type="AlphaFoldDB" id="A0A504YE54"/>
<keyword evidence="10 12" id="KW-0539">Nucleus</keyword>
<evidence type="ECO:0000256" key="5">
    <source>
        <dbReference type="ARBA" id="ARBA00022741"/>
    </source>
</evidence>
<sequence length="689" mass="77688">MGSNRMPMLPPRWLNCPRMGSMIVDIFIPFKTPLDSKFDNFMEPEHIFHVDDVFQACEPYKLGFVLDLTKSKRFYNRREVLDMNCKHLKIECKGNEETPTQEQVDLFIRVVNQFLDSSSGDEKVGVHCTHGFNRTGFMIIAYLVEELNYGVDIAVKIFADARPPGIYKADYLEDLFTRYGNKEDCAPAPVLPAWCIEDGDGDRLHGSKRPHALDDDFDGGSLKQTSSGSMDKTKLSRYDNSMAEAVSIGSLPSQRYPTPPKGTPKLMDGVSHVITLDQDSPEAHEARELADRLFRMGGCMYENGQPVFPNAQSSEGEDDSSEPATSNENTKRFKHPLRFRGSQPVSITQRNIEALISFDYCVSYKADGCRYLLLVSGPNQVYMIDRANFVYRVEVLHFPSVAWVKCVQQSGNIQSHSPSEFLSVADGHLRNTLLDGEMVLCHDPSKPPPSIHEEVTSGIPRFLIYDIVTLNSKPVGRSPFFERYSIIDKQVIWPRNTAGHLGLVNFGIQSFSVRRKQFRPLKETEELLKQEFIQSLDHVTDGLIFQPCGPDEFYVLGTCYQQLKWKPPHLNTVDFRCKIVYEAKVGEIPGYVGHLYLGGLNTPAAKLAHVGPKDKVLDGKIVECSLIPNLGWKVLRIRTDKTEPNYHKSGKAVIESIMFPVTAQNILMCVYQRGQKLAKSREVAGPSMK</sequence>
<dbReference type="GO" id="GO:0004484">
    <property type="term" value="F:mRNA guanylyltransferase activity"/>
    <property type="evidence" value="ECO:0007669"/>
    <property type="project" value="UniProtKB-UniRule"/>
</dbReference>
<feature type="active site" description="N6-GMP-lysine intermediate" evidence="14">
    <location>
        <position position="365"/>
    </location>
</feature>
<dbReference type="PROSITE" id="PS50056">
    <property type="entry name" value="TYR_PHOSPHATASE_2"/>
    <property type="match status" value="1"/>
</dbReference>
<dbReference type="OrthoDB" id="200924at2759"/>
<evidence type="ECO:0000256" key="10">
    <source>
        <dbReference type="ARBA" id="ARBA00023242"/>
    </source>
</evidence>
<dbReference type="InterPro" id="IPR001339">
    <property type="entry name" value="mRNA_cap_enzyme_adenylation"/>
</dbReference>
<dbReference type="Proteomes" id="UP000316759">
    <property type="component" value="Unassembled WGS sequence"/>
</dbReference>
<dbReference type="GO" id="GO:0005524">
    <property type="term" value="F:ATP binding"/>
    <property type="evidence" value="ECO:0007669"/>
    <property type="project" value="InterPro"/>
</dbReference>
<dbReference type="InterPro" id="IPR029021">
    <property type="entry name" value="Prot-tyrosine_phosphatase-like"/>
</dbReference>
<keyword evidence="4 12" id="KW-0548">Nucleotidyltransferase</keyword>
<dbReference type="SUPFAM" id="SSF52799">
    <property type="entry name" value="(Phosphotyrosine protein) phosphatases II"/>
    <property type="match status" value="1"/>
</dbReference>
<dbReference type="GO" id="GO:0005634">
    <property type="term" value="C:nucleus"/>
    <property type="evidence" value="ECO:0007669"/>
    <property type="project" value="UniProtKB-SubCell"/>
</dbReference>
<dbReference type="GO" id="GO:0006370">
    <property type="term" value="P:7-methylguanosine mRNA capping"/>
    <property type="evidence" value="ECO:0007669"/>
    <property type="project" value="UniProtKB-UniRule"/>
</dbReference>
<dbReference type="EC" id="2.7.7.50" evidence="12"/>
<dbReference type="PROSITE" id="PS50054">
    <property type="entry name" value="TYR_PHOSPHATASE_DUAL"/>
    <property type="match status" value="1"/>
</dbReference>
<accession>A0A504YE54</accession>
<keyword evidence="8 12" id="KW-0506">mRNA capping</keyword>
<dbReference type="Gene3D" id="2.40.50.140">
    <property type="entry name" value="Nucleic acid-binding proteins"/>
    <property type="match status" value="1"/>
</dbReference>
<evidence type="ECO:0000256" key="4">
    <source>
        <dbReference type="ARBA" id="ARBA00022695"/>
    </source>
</evidence>
<evidence type="ECO:0000256" key="11">
    <source>
        <dbReference type="ARBA" id="ARBA00044624"/>
    </source>
</evidence>
<evidence type="ECO:0000256" key="12">
    <source>
        <dbReference type="PIRNR" id="PIRNR036958"/>
    </source>
</evidence>
<dbReference type="Pfam" id="PF03919">
    <property type="entry name" value="mRNA_cap_C"/>
    <property type="match status" value="1"/>
</dbReference>
<keyword evidence="5 12" id="KW-0547">Nucleotide-binding</keyword>
<dbReference type="STRING" id="46835.A0A504YE54"/>
<dbReference type="SMART" id="SM00195">
    <property type="entry name" value="DSPc"/>
    <property type="match status" value="1"/>
</dbReference>
<comment type="similarity">
    <text evidence="12">In the N-terminal section; belongs to the non-receptor class of the protein-tyrosine phosphatase family.</text>
</comment>
<dbReference type="InterPro" id="IPR013846">
    <property type="entry name" value="mRNA_cap_enzyme_C"/>
</dbReference>
<dbReference type="EC" id="3.6.1.74" evidence="12"/>
<dbReference type="PIRSF" id="PIRSF036958">
    <property type="entry name" value="mRNA_capping_HCE"/>
    <property type="match status" value="1"/>
</dbReference>
<feature type="domain" description="Tyrosine specific protein phosphatases" evidence="18">
    <location>
        <begin position="105"/>
        <end position="173"/>
    </location>
</feature>
<dbReference type="InterPro" id="IPR000387">
    <property type="entry name" value="Tyr_Pase_dom"/>
</dbReference>
<evidence type="ECO:0000256" key="3">
    <source>
        <dbReference type="ARBA" id="ARBA00022679"/>
    </source>
</evidence>
<dbReference type="InterPro" id="IPR000340">
    <property type="entry name" value="Dual-sp_phosphatase_cat-dom"/>
</dbReference>
<feature type="domain" description="Tyrosine-protein phosphatase" evidence="17">
    <location>
        <begin position="38"/>
        <end position="185"/>
    </location>
</feature>
<evidence type="ECO:0000256" key="2">
    <source>
        <dbReference type="ARBA" id="ARBA00022664"/>
    </source>
</evidence>
<keyword evidence="7" id="KW-0904">Protein phosphatase</keyword>
<dbReference type="GO" id="GO:0004651">
    <property type="term" value="F:polynucleotide 5'-phosphatase activity"/>
    <property type="evidence" value="ECO:0007669"/>
    <property type="project" value="UniProtKB-UniRule"/>
</dbReference>
<comment type="caution">
    <text evidence="19">The sequence shown here is derived from an EMBL/GenBank/DDBJ whole genome shotgun (WGS) entry which is preliminary data.</text>
</comment>
<feature type="binding site" evidence="15">
    <location>
        <position position="386"/>
    </location>
    <ligand>
        <name>GTP</name>
        <dbReference type="ChEBI" id="CHEBI:37565"/>
    </ligand>
</feature>
<evidence type="ECO:0000256" key="8">
    <source>
        <dbReference type="ARBA" id="ARBA00023042"/>
    </source>
</evidence>
<dbReference type="InterPro" id="IPR012340">
    <property type="entry name" value="NA-bd_OB-fold"/>
</dbReference>
<dbReference type="GO" id="GO:0005525">
    <property type="term" value="F:GTP binding"/>
    <property type="evidence" value="ECO:0007669"/>
    <property type="project" value="UniProtKB-UniRule"/>
</dbReference>
<reference evidence="19 20" key="1">
    <citation type="submission" date="2019-04" db="EMBL/GenBank/DDBJ databases">
        <title>Annotation for the trematode Fasciola gigantica.</title>
        <authorList>
            <person name="Choi Y.-J."/>
        </authorList>
    </citation>
    <scope>NUCLEOTIDE SEQUENCE [LARGE SCALE GENOMIC DNA]</scope>
    <source>
        <strain evidence="19">Uganda_cow_1</strain>
    </source>
</reference>
<dbReference type="InterPro" id="IPR016130">
    <property type="entry name" value="Tyr_Pase_AS"/>
</dbReference>
<keyword evidence="3 12" id="KW-0808">Transferase</keyword>
<dbReference type="EMBL" id="SUNJ01011897">
    <property type="protein sequence ID" value="TPP58549.1"/>
    <property type="molecule type" value="Genomic_DNA"/>
</dbReference>
<evidence type="ECO:0000313" key="20">
    <source>
        <dbReference type="Proteomes" id="UP000316759"/>
    </source>
</evidence>
<dbReference type="Gene3D" id="3.90.190.10">
    <property type="entry name" value="Protein tyrosine phosphatase superfamily"/>
    <property type="match status" value="1"/>
</dbReference>
<comment type="subcellular location">
    <subcellularLocation>
        <location evidence="1 12">Nucleus</location>
    </subcellularLocation>
</comment>
<comment type="function">
    <text evidence="12">Bifunctional mRNA-capping enzyme exhibiting RNA 5'-triphosphate monophosphatase activity in the N-terminal part and mRNA guanylyltransferase activity in the C-terminal part. Catalyzes the first two steps of cap formation: by removing the gamma-phosphate from the 5'-triphosphate end of nascent mRNA to yield a diphosphate end, and by transferring the GMP moiety of GTP to the 5'-diphosphate terminus of RNA via a covalent enzyme-GMP reaction intermediate.</text>
</comment>
<dbReference type="Pfam" id="PF00782">
    <property type="entry name" value="DSPc"/>
    <property type="match status" value="1"/>
</dbReference>
<dbReference type="Pfam" id="PF01331">
    <property type="entry name" value="mRNA_cap_enzyme"/>
    <property type="match status" value="1"/>
</dbReference>
<dbReference type="GO" id="GO:0140818">
    <property type="term" value="F:mRNA 5'-triphosphate monophosphatase activity"/>
    <property type="evidence" value="ECO:0007669"/>
    <property type="project" value="UniProtKB-EC"/>
</dbReference>
<comment type="catalytic activity">
    <reaction evidence="11">
        <text>a 5'-end diphospho-ribonucleoside in mRNA + GTP + H(+) = a 5'-end (5'-triphosphoguanosine)-ribonucleoside in mRNA + diphosphate</text>
        <dbReference type="Rhea" id="RHEA:67012"/>
        <dbReference type="Rhea" id="RHEA-COMP:17165"/>
        <dbReference type="Rhea" id="RHEA-COMP:17166"/>
        <dbReference type="ChEBI" id="CHEBI:15378"/>
        <dbReference type="ChEBI" id="CHEBI:33019"/>
        <dbReference type="ChEBI" id="CHEBI:37565"/>
        <dbReference type="ChEBI" id="CHEBI:167616"/>
        <dbReference type="ChEBI" id="CHEBI:167617"/>
        <dbReference type="EC" id="2.7.7.50"/>
    </reaction>
    <physiologicalReaction direction="left-to-right" evidence="11">
        <dbReference type="Rhea" id="RHEA:67013"/>
    </physiologicalReaction>
</comment>
<evidence type="ECO:0000256" key="16">
    <source>
        <dbReference type="SAM" id="MobiDB-lite"/>
    </source>
</evidence>
<feature type="binding site" evidence="15">
    <location>
        <begin position="435"/>
        <end position="437"/>
    </location>
    <ligand>
        <name>GTP</name>
        <dbReference type="ChEBI" id="CHEBI:37565"/>
    </ligand>
</feature>
<feature type="binding site" evidence="15">
    <location>
        <position position="370"/>
    </location>
    <ligand>
        <name>GTP</name>
        <dbReference type="ChEBI" id="CHEBI:37565"/>
    </ligand>
</feature>
<feature type="active site" description="Phosphocysteine intermediate" evidence="13">
    <location>
        <position position="128"/>
    </location>
</feature>
<dbReference type="InterPro" id="IPR017074">
    <property type="entry name" value="mRNA_cap_enz_bifunc"/>
</dbReference>
<dbReference type="InterPro" id="IPR020422">
    <property type="entry name" value="TYR_PHOSPHATASE_DUAL_dom"/>
</dbReference>
<evidence type="ECO:0000256" key="14">
    <source>
        <dbReference type="PIRSR" id="PIRSR036958-2"/>
    </source>
</evidence>
<dbReference type="SUPFAM" id="SSF50249">
    <property type="entry name" value="Nucleic acid-binding proteins"/>
    <property type="match status" value="1"/>
</dbReference>
<feature type="region of interest" description="Disordered" evidence="16">
    <location>
        <begin position="305"/>
        <end position="335"/>
    </location>
</feature>
<name>A0A504YE54_FASGI</name>
<dbReference type="PANTHER" id="PTHR10367:SF17">
    <property type="entry name" value="MRNA-CAPPING ENZYME"/>
    <property type="match status" value="1"/>
</dbReference>
<protein>
    <recommendedName>
        <fullName evidence="12">mRNA-capping enzyme</fullName>
    </recommendedName>
    <domain>
        <recommendedName>
            <fullName evidence="12">mRNA 5'-triphosphate monophosphatase</fullName>
            <ecNumber evidence="12">3.6.1.74</ecNumber>
        </recommendedName>
        <alternativeName>
            <fullName evidence="12">mRNA 5'-phosphatase</fullName>
        </alternativeName>
    </domain>
    <domain>
        <recommendedName>
            <fullName evidence="12">mRNA guanylyltransferase</fullName>
            <ecNumber evidence="12">2.7.7.50</ecNumber>
        </recommendedName>
        <alternativeName>
            <fullName evidence="12">GTP--RNA guanylyltransferase</fullName>
            <shortName evidence="12">GTase</shortName>
        </alternativeName>
    </domain>
</protein>
<dbReference type="Gene3D" id="3.30.470.30">
    <property type="entry name" value="DNA ligase/mRNA capping enzyme"/>
    <property type="match status" value="1"/>
</dbReference>
<evidence type="ECO:0000256" key="15">
    <source>
        <dbReference type="PIRSR" id="PIRSR036958-3"/>
    </source>
</evidence>
<proteinExistence type="inferred from homology"/>
<keyword evidence="20" id="KW-1185">Reference proteome</keyword>
<evidence type="ECO:0000256" key="13">
    <source>
        <dbReference type="PIRSR" id="PIRSR036958-1"/>
    </source>
</evidence>
<keyword evidence="9 12" id="KW-0342">GTP-binding</keyword>
<keyword evidence="2 12" id="KW-0507">mRNA processing</keyword>
<evidence type="ECO:0000256" key="6">
    <source>
        <dbReference type="ARBA" id="ARBA00022801"/>
    </source>
</evidence>
<keyword evidence="6 12" id="KW-0378">Hydrolase</keyword>
<evidence type="ECO:0000256" key="7">
    <source>
        <dbReference type="ARBA" id="ARBA00022912"/>
    </source>
</evidence>
<evidence type="ECO:0000259" key="18">
    <source>
        <dbReference type="PROSITE" id="PS50056"/>
    </source>
</evidence>
<feature type="binding site" evidence="15">
    <location>
        <begin position="636"/>
        <end position="641"/>
    </location>
    <ligand>
        <name>GTP</name>
        <dbReference type="ChEBI" id="CHEBI:37565"/>
    </ligand>
</feature>
<evidence type="ECO:0000259" key="17">
    <source>
        <dbReference type="PROSITE" id="PS50054"/>
    </source>
</evidence>
<evidence type="ECO:0000256" key="1">
    <source>
        <dbReference type="ARBA" id="ARBA00004123"/>
    </source>
</evidence>
<dbReference type="SUPFAM" id="SSF56091">
    <property type="entry name" value="DNA ligase/mRNA capping enzyme, catalytic domain"/>
    <property type="match status" value="1"/>
</dbReference>
<dbReference type="PROSITE" id="PS00383">
    <property type="entry name" value="TYR_PHOSPHATASE_1"/>
    <property type="match status" value="1"/>
</dbReference>
<comment type="catalytic activity">
    <reaction evidence="12">
        <text>a 5'-end triphospho-ribonucleoside in mRNA + H2O = a 5'-end diphospho-ribonucleoside in mRNA + phosphate + H(+)</text>
        <dbReference type="Rhea" id="RHEA:67004"/>
        <dbReference type="Rhea" id="RHEA-COMP:17164"/>
        <dbReference type="Rhea" id="RHEA-COMP:17165"/>
        <dbReference type="ChEBI" id="CHEBI:15377"/>
        <dbReference type="ChEBI" id="CHEBI:15378"/>
        <dbReference type="ChEBI" id="CHEBI:43474"/>
        <dbReference type="ChEBI" id="CHEBI:167616"/>
        <dbReference type="ChEBI" id="CHEBI:167618"/>
        <dbReference type="EC" id="3.6.1.74"/>
    </reaction>
</comment>
<evidence type="ECO:0000313" key="19">
    <source>
        <dbReference type="EMBL" id="TPP58549.1"/>
    </source>
</evidence>
<dbReference type="PANTHER" id="PTHR10367">
    <property type="entry name" value="MRNA-CAPPING ENZYME"/>
    <property type="match status" value="1"/>
</dbReference>
<gene>
    <name evidence="19" type="ORF">FGIG_06968</name>
</gene>